<protein>
    <submittedName>
        <fullName evidence="1">Uncharacterized protein</fullName>
    </submittedName>
</protein>
<name>A0A0X1T3N4_PSEAA</name>
<dbReference type="STRING" id="46677.AWM79_15700"/>
<keyword evidence="2" id="KW-1185">Reference proteome</keyword>
<dbReference type="KEGG" id="pagb:AWM79_15700"/>
<dbReference type="AlphaFoldDB" id="A0A0X1T3N4"/>
<accession>A0A0X1T3N4</accession>
<reference evidence="2" key="1">
    <citation type="submission" date="2016-01" db="EMBL/GenBank/DDBJ databases">
        <authorList>
            <person name="Storey N.H."/>
            <person name="Neuman B.W."/>
        </authorList>
    </citation>
    <scope>NUCLEOTIDE SEQUENCE [LARGE SCALE GENOMIC DNA]</scope>
    <source>
        <strain evidence="2">NCPPB 2472</strain>
    </source>
</reference>
<gene>
    <name evidence="1" type="ORF">AWM79_15700</name>
</gene>
<sequence length="95" mass="10342">MSNLPAVLVLEGEVVRDVFISSEEMARMNEARATFKELRAILMGHVIPALGGFDNPVATEIECRLEVIALASRNFLYPHRYSGAAHDAVSVGGDQ</sequence>
<evidence type="ECO:0000313" key="2">
    <source>
        <dbReference type="Proteomes" id="UP000063229"/>
    </source>
</evidence>
<dbReference type="RefSeq" id="WP_060783221.1">
    <property type="nucleotide sequence ID" value="NZ_CP014135.1"/>
</dbReference>
<proteinExistence type="predicted"/>
<organism evidence="1 2">
    <name type="scientific">Pseudomonas agarici</name>
    <dbReference type="NCBI Taxonomy" id="46677"/>
    <lineage>
        <taxon>Bacteria</taxon>
        <taxon>Pseudomonadati</taxon>
        <taxon>Pseudomonadota</taxon>
        <taxon>Gammaproteobacteria</taxon>
        <taxon>Pseudomonadales</taxon>
        <taxon>Pseudomonadaceae</taxon>
        <taxon>Pseudomonas</taxon>
    </lineage>
</organism>
<dbReference type="Proteomes" id="UP000063229">
    <property type="component" value="Chromosome"/>
</dbReference>
<evidence type="ECO:0000313" key="1">
    <source>
        <dbReference type="EMBL" id="AMB86670.1"/>
    </source>
</evidence>
<dbReference type="EMBL" id="CP014135">
    <property type="protein sequence ID" value="AMB86670.1"/>
    <property type="molecule type" value="Genomic_DNA"/>
</dbReference>